<feature type="domain" description="Bromo" evidence="16">
    <location>
        <begin position="733"/>
        <end position="803"/>
    </location>
</feature>
<keyword evidence="7 14" id="KW-0103">Bromodomain</keyword>
<feature type="compositionally biased region" description="Low complexity" evidence="15">
    <location>
        <begin position="1"/>
        <end position="22"/>
    </location>
</feature>
<feature type="region of interest" description="Disordered" evidence="15">
    <location>
        <begin position="683"/>
        <end position="715"/>
    </location>
</feature>
<evidence type="ECO:0000259" key="16">
    <source>
        <dbReference type="PROSITE" id="PS50014"/>
    </source>
</evidence>
<dbReference type="FunFam" id="3.40.630.30:FF:000004">
    <property type="entry name" value="Histone acetyltransferase KAT2A"/>
    <property type="match status" value="1"/>
</dbReference>
<feature type="region of interest" description="Disordered" evidence="15">
    <location>
        <begin position="1"/>
        <end position="26"/>
    </location>
</feature>
<dbReference type="InterPro" id="IPR036427">
    <property type="entry name" value="Bromodomain-like_sf"/>
</dbReference>
<keyword evidence="5 18" id="KW-0808">Transferase</keyword>
<feature type="compositionally biased region" description="Basic and acidic residues" evidence="15">
    <location>
        <begin position="702"/>
        <end position="715"/>
    </location>
</feature>
<evidence type="ECO:0000256" key="12">
    <source>
        <dbReference type="ARBA" id="ARBA00023315"/>
    </source>
</evidence>
<keyword evidence="12" id="KW-0012">Acyltransferase</keyword>
<protein>
    <recommendedName>
        <fullName evidence="4">histone acetyltransferase</fullName>
        <ecNumber evidence="4">2.3.1.48</ecNumber>
    </recommendedName>
</protein>
<dbReference type="STRING" id="299467.A0A443SSP1"/>
<dbReference type="SMART" id="SM00297">
    <property type="entry name" value="BROMO"/>
    <property type="match status" value="1"/>
</dbReference>
<dbReference type="GO" id="GO:0045944">
    <property type="term" value="P:positive regulation of transcription by RNA polymerase II"/>
    <property type="evidence" value="ECO:0007669"/>
    <property type="project" value="TreeGrafter"/>
</dbReference>
<dbReference type="PROSITE" id="PS51186">
    <property type="entry name" value="GNAT"/>
    <property type="match status" value="1"/>
</dbReference>
<comment type="similarity">
    <text evidence="3">Belongs to the acetyltransferase family. GCN5 subfamily.</text>
</comment>
<dbReference type="OrthoDB" id="1937912at2759"/>
<evidence type="ECO:0000256" key="5">
    <source>
        <dbReference type="ARBA" id="ARBA00022679"/>
    </source>
</evidence>
<sequence>MSTSQSDGSSKASTSTSATGTQPQGNFQKILAKKSLLRNLERHKKLEKLASYSACKVGPECRCQGWKNPNSQPGQRVDASETGIAQSDPCRSCGHPLSAHVAHLVNVTEEELNRLLGMVVDVENLFMCVHVEEDNDTKQVYFYLFKLLRKSILSMSKPVIESPLGNPPFEQPNIAKAVNNFVIYKFSHLLEREWQTMSDLAKIFLHCLNHWKLETPTSRKLHSPNEDVSAYKINYTRWLCYCHVPAFCDSLEPFETSQNFGRNFLRSIFQTMRRQLLEKFRAEKDRMPPEKRSLVLTHFPRFLSMLEEEVYCDTSPIWTINFSQNPPHFARTLPGTSLSTTTSSPAPPSLLQASNSTNTIASPQVSSNSSSSEDSKKAFVSISSGTSTSNALLSTPTRQLSNPSGFTTFNVSPGYLVQKAHAEKRKLDMDEPKTEPEPKKAKTIPGDVSEDLVREIISSIKESKSILDVTASVLLENSARDEAARTEEKKGIIEFHVVANSLHKNVSRQDLIWLIGLQNVFSHQLPRMPKEYIARLVFDPKHQTLALVKDNKVIGGICFRLFPTQGFSEIVFCAVTSNEQVKGYGTHLMNHLKDYHIKHHVYHFLTYADEFAIGYFKKQGFTKDIKLEKSAYLGYIKEYEGATLMGCELDPSIVYVLFSSVVRKEKEIIKKLMERKQAEIMKDNPGVTFTKEENSHSPAVKDSNHKSESKSRSKDEDIESLYPTFKSILVSVKNHNASWPFLKPVEVEVAPDYYDYIKHPMDLKTMSDRLRSKYYVTKSKFISDMMRIFNNCRLYNSPETEYYRCANTLERFFTNKMKDAGLWDK</sequence>
<dbReference type="Gene3D" id="1.20.920.10">
    <property type="entry name" value="Bromodomain-like"/>
    <property type="match status" value="1"/>
</dbReference>
<feature type="compositionally biased region" description="Low complexity" evidence="15">
    <location>
        <begin position="362"/>
        <end position="372"/>
    </location>
</feature>
<reference evidence="18 19" key="1">
    <citation type="journal article" date="2018" name="Gigascience">
        <title>Genomes of trombidid mites reveal novel predicted allergens and laterally-transferred genes associated with secondary metabolism.</title>
        <authorList>
            <person name="Dong X."/>
            <person name="Chaisiri K."/>
            <person name="Xia D."/>
            <person name="Armstrong S.D."/>
            <person name="Fang Y."/>
            <person name="Donnelly M.J."/>
            <person name="Kadowaki T."/>
            <person name="McGarry J.W."/>
            <person name="Darby A.C."/>
            <person name="Makepeace B.L."/>
        </authorList>
    </citation>
    <scope>NUCLEOTIDE SEQUENCE [LARGE SCALE GENOMIC DNA]</scope>
    <source>
        <strain evidence="18">UoL-UT</strain>
    </source>
</reference>
<evidence type="ECO:0000256" key="11">
    <source>
        <dbReference type="ARBA" id="ARBA00023242"/>
    </source>
</evidence>
<comment type="catalytic activity">
    <reaction evidence="13">
        <text>L-lysyl-[histone] + acetyl-CoA = N(6)-acetyl-L-lysyl-[histone] + CoA + H(+)</text>
        <dbReference type="Rhea" id="RHEA:21992"/>
        <dbReference type="Rhea" id="RHEA-COMP:9845"/>
        <dbReference type="Rhea" id="RHEA-COMP:11338"/>
        <dbReference type="ChEBI" id="CHEBI:15378"/>
        <dbReference type="ChEBI" id="CHEBI:29969"/>
        <dbReference type="ChEBI" id="CHEBI:57287"/>
        <dbReference type="ChEBI" id="CHEBI:57288"/>
        <dbReference type="ChEBI" id="CHEBI:61930"/>
        <dbReference type="EC" id="2.3.1.48"/>
    </reaction>
    <physiologicalReaction direction="left-to-right" evidence="13">
        <dbReference type="Rhea" id="RHEA:21993"/>
    </physiologicalReaction>
</comment>
<dbReference type="CDD" id="cd05509">
    <property type="entry name" value="Bromo_gcn5_like"/>
    <property type="match status" value="1"/>
</dbReference>
<feature type="compositionally biased region" description="Low complexity" evidence="15">
    <location>
        <begin position="333"/>
        <end position="344"/>
    </location>
</feature>
<proteinExistence type="inferred from homology"/>
<dbReference type="Pfam" id="PF06466">
    <property type="entry name" value="PCAF_N"/>
    <property type="match status" value="1"/>
</dbReference>
<dbReference type="SUPFAM" id="SSF47370">
    <property type="entry name" value="Bromodomain"/>
    <property type="match status" value="1"/>
</dbReference>
<dbReference type="InterPro" id="IPR000182">
    <property type="entry name" value="GNAT_dom"/>
</dbReference>
<feature type="region of interest" description="Disordered" evidence="15">
    <location>
        <begin position="424"/>
        <end position="444"/>
    </location>
</feature>
<dbReference type="Pfam" id="PF00439">
    <property type="entry name" value="Bromodomain"/>
    <property type="match status" value="1"/>
</dbReference>
<dbReference type="PANTHER" id="PTHR45750:SF3">
    <property type="entry name" value="HISTONE ACETYLTRANSFERASE"/>
    <property type="match status" value="1"/>
</dbReference>
<keyword evidence="10" id="KW-0963">Cytoplasm</keyword>
<evidence type="ECO:0000256" key="1">
    <source>
        <dbReference type="ARBA" id="ARBA00004123"/>
    </source>
</evidence>
<dbReference type="GO" id="GO:0140672">
    <property type="term" value="C:ATAC complex"/>
    <property type="evidence" value="ECO:0007669"/>
    <property type="project" value="TreeGrafter"/>
</dbReference>
<gene>
    <name evidence="18" type="ORF">B4U80_10196</name>
</gene>
<organism evidence="18 19">
    <name type="scientific">Leptotrombidium deliense</name>
    <dbReference type="NCBI Taxonomy" id="299467"/>
    <lineage>
        <taxon>Eukaryota</taxon>
        <taxon>Metazoa</taxon>
        <taxon>Ecdysozoa</taxon>
        <taxon>Arthropoda</taxon>
        <taxon>Chelicerata</taxon>
        <taxon>Arachnida</taxon>
        <taxon>Acari</taxon>
        <taxon>Acariformes</taxon>
        <taxon>Trombidiformes</taxon>
        <taxon>Prostigmata</taxon>
        <taxon>Anystina</taxon>
        <taxon>Parasitengona</taxon>
        <taxon>Trombiculoidea</taxon>
        <taxon>Trombiculidae</taxon>
        <taxon>Leptotrombidium</taxon>
    </lineage>
</organism>
<evidence type="ECO:0000259" key="17">
    <source>
        <dbReference type="PROSITE" id="PS51186"/>
    </source>
</evidence>
<dbReference type="PANTHER" id="PTHR45750">
    <property type="entry name" value="GH11602P"/>
    <property type="match status" value="1"/>
</dbReference>
<evidence type="ECO:0000256" key="9">
    <source>
        <dbReference type="ARBA" id="ARBA00023163"/>
    </source>
</evidence>
<accession>A0A443SSP1</accession>
<dbReference type="EMBL" id="NCKV01000469">
    <property type="protein sequence ID" value="RWS30538.1"/>
    <property type="molecule type" value="Genomic_DNA"/>
</dbReference>
<evidence type="ECO:0000313" key="18">
    <source>
        <dbReference type="EMBL" id="RWS30538.1"/>
    </source>
</evidence>
<keyword evidence="19" id="KW-1185">Reference proteome</keyword>
<dbReference type="GO" id="GO:0005813">
    <property type="term" value="C:centrosome"/>
    <property type="evidence" value="ECO:0007669"/>
    <property type="project" value="UniProtKB-SubCell"/>
</dbReference>
<keyword evidence="6" id="KW-0805">Transcription regulation</keyword>
<evidence type="ECO:0000256" key="6">
    <source>
        <dbReference type="ARBA" id="ARBA00023015"/>
    </source>
</evidence>
<dbReference type="CDD" id="cd04301">
    <property type="entry name" value="NAT_SF"/>
    <property type="match status" value="1"/>
</dbReference>
<dbReference type="PRINTS" id="PR00503">
    <property type="entry name" value="BROMODOMAIN"/>
</dbReference>
<evidence type="ECO:0000256" key="3">
    <source>
        <dbReference type="ARBA" id="ARBA00008607"/>
    </source>
</evidence>
<feature type="compositionally biased region" description="Polar residues" evidence="15">
    <location>
        <begin position="352"/>
        <end position="361"/>
    </location>
</feature>
<dbReference type="InterPro" id="IPR009464">
    <property type="entry name" value="PCAF_N"/>
</dbReference>
<evidence type="ECO:0000256" key="15">
    <source>
        <dbReference type="SAM" id="MobiDB-lite"/>
    </source>
</evidence>
<dbReference type="Proteomes" id="UP000288716">
    <property type="component" value="Unassembled WGS sequence"/>
</dbReference>
<dbReference type="InterPro" id="IPR001487">
    <property type="entry name" value="Bromodomain"/>
</dbReference>
<comment type="subcellular location">
    <subcellularLocation>
        <location evidence="2">Cytoplasm</location>
        <location evidence="2">Cytoskeleton</location>
        <location evidence="2">Microtubule organizing center</location>
        <location evidence="2">Centrosome</location>
    </subcellularLocation>
    <subcellularLocation>
        <location evidence="1">Nucleus</location>
    </subcellularLocation>
</comment>
<evidence type="ECO:0000256" key="8">
    <source>
        <dbReference type="ARBA" id="ARBA00023159"/>
    </source>
</evidence>
<dbReference type="GO" id="GO:0043992">
    <property type="term" value="F:histone H3K9 acetyltransferase activity"/>
    <property type="evidence" value="ECO:0007669"/>
    <property type="project" value="UniProtKB-ARBA"/>
</dbReference>
<keyword evidence="8" id="KW-0010">Activator</keyword>
<dbReference type="VEuPathDB" id="VectorBase:LDEU001501"/>
<evidence type="ECO:0000313" key="19">
    <source>
        <dbReference type="Proteomes" id="UP000288716"/>
    </source>
</evidence>
<feature type="compositionally biased region" description="Basic and acidic residues" evidence="15">
    <location>
        <begin position="425"/>
        <end position="440"/>
    </location>
</feature>
<evidence type="ECO:0000256" key="4">
    <source>
        <dbReference type="ARBA" id="ARBA00013184"/>
    </source>
</evidence>
<feature type="domain" description="N-acetyltransferase" evidence="17">
    <location>
        <begin position="504"/>
        <end position="650"/>
    </location>
</feature>
<dbReference type="InterPro" id="IPR016181">
    <property type="entry name" value="Acyl_CoA_acyltransferase"/>
</dbReference>
<keyword evidence="10" id="KW-0206">Cytoskeleton</keyword>
<feature type="region of interest" description="Disordered" evidence="15">
    <location>
        <begin position="333"/>
        <end position="375"/>
    </location>
</feature>
<dbReference type="SUPFAM" id="SSF55729">
    <property type="entry name" value="Acyl-CoA N-acyltransferases (Nat)"/>
    <property type="match status" value="1"/>
</dbReference>
<dbReference type="EC" id="2.3.1.48" evidence="4"/>
<dbReference type="AlphaFoldDB" id="A0A443SSP1"/>
<keyword evidence="11" id="KW-0539">Nucleus</keyword>
<evidence type="ECO:0000256" key="14">
    <source>
        <dbReference type="PROSITE-ProRule" id="PRU00035"/>
    </source>
</evidence>
<name>A0A443SSP1_9ACAR</name>
<evidence type="ECO:0000256" key="13">
    <source>
        <dbReference type="ARBA" id="ARBA00048940"/>
    </source>
</evidence>
<keyword evidence="9" id="KW-0804">Transcription</keyword>
<dbReference type="InterPro" id="IPR037800">
    <property type="entry name" value="GCN5"/>
</dbReference>
<dbReference type="Pfam" id="PF00583">
    <property type="entry name" value="Acetyltransf_1"/>
    <property type="match status" value="1"/>
</dbReference>
<evidence type="ECO:0000256" key="7">
    <source>
        <dbReference type="ARBA" id="ARBA00023117"/>
    </source>
</evidence>
<evidence type="ECO:0000256" key="2">
    <source>
        <dbReference type="ARBA" id="ARBA00004300"/>
    </source>
</evidence>
<dbReference type="Gene3D" id="3.40.630.30">
    <property type="match status" value="1"/>
</dbReference>
<evidence type="ECO:0000256" key="10">
    <source>
        <dbReference type="ARBA" id="ARBA00023212"/>
    </source>
</evidence>
<dbReference type="PROSITE" id="PS50014">
    <property type="entry name" value="BROMODOMAIN_2"/>
    <property type="match status" value="1"/>
</dbReference>
<comment type="caution">
    <text evidence="18">The sequence shown here is derived from an EMBL/GenBank/DDBJ whole genome shotgun (WGS) entry which is preliminary data.</text>
</comment>
<dbReference type="GO" id="GO:0005634">
    <property type="term" value="C:nucleus"/>
    <property type="evidence" value="ECO:0007669"/>
    <property type="project" value="UniProtKB-SubCell"/>
</dbReference>